<dbReference type="PANTHER" id="PTHR36933:SF1">
    <property type="entry name" value="SLL0788 PROTEIN"/>
    <property type="match status" value="1"/>
</dbReference>
<evidence type="ECO:0000256" key="1">
    <source>
        <dbReference type="SAM" id="SignalP"/>
    </source>
</evidence>
<dbReference type="Gene3D" id="1.20.1260.10">
    <property type="match status" value="1"/>
</dbReference>
<name>A0ABN1QZ78_9ACTN</name>
<accession>A0ABN1QZ78</accession>
<feature type="domain" description="DUF305" evidence="2">
    <location>
        <begin position="33"/>
        <end position="175"/>
    </location>
</feature>
<gene>
    <name evidence="3" type="ORF">GCM10009560_67930</name>
</gene>
<feature type="chain" id="PRO_5045160645" evidence="1">
    <location>
        <begin position="21"/>
        <end position="179"/>
    </location>
</feature>
<dbReference type="InterPro" id="IPR005183">
    <property type="entry name" value="DUF305_CopM-like"/>
</dbReference>
<reference evidence="3 4" key="1">
    <citation type="journal article" date="2019" name="Int. J. Syst. Evol. Microbiol.">
        <title>The Global Catalogue of Microorganisms (GCM) 10K type strain sequencing project: providing services to taxonomists for standard genome sequencing and annotation.</title>
        <authorList>
            <consortium name="The Broad Institute Genomics Platform"/>
            <consortium name="The Broad Institute Genome Sequencing Center for Infectious Disease"/>
            <person name="Wu L."/>
            <person name="Ma J."/>
        </authorList>
    </citation>
    <scope>NUCLEOTIDE SEQUENCE [LARGE SCALE GENOMIC DNA]</scope>
    <source>
        <strain evidence="3 4">JCM 11136</strain>
    </source>
</reference>
<dbReference type="Pfam" id="PF03713">
    <property type="entry name" value="DUF305"/>
    <property type="match status" value="1"/>
</dbReference>
<dbReference type="PROSITE" id="PS51257">
    <property type="entry name" value="PROKAR_LIPOPROTEIN"/>
    <property type="match status" value="1"/>
</dbReference>
<organism evidence="3 4">
    <name type="scientific">Nonomuraea longicatena</name>
    <dbReference type="NCBI Taxonomy" id="83682"/>
    <lineage>
        <taxon>Bacteria</taxon>
        <taxon>Bacillati</taxon>
        <taxon>Actinomycetota</taxon>
        <taxon>Actinomycetes</taxon>
        <taxon>Streptosporangiales</taxon>
        <taxon>Streptosporangiaceae</taxon>
        <taxon>Nonomuraea</taxon>
    </lineage>
</organism>
<dbReference type="EMBL" id="BAAAHQ010000045">
    <property type="protein sequence ID" value="GAA0949560.1"/>
    <property type="molecule type" value="Genomic_DNA"/>
</dbReference>
<feature type="signal peptide" evidence="1">
    <location>
        <begin position="1"/>
        <end position="20"/>
    </location>
</feature>
<dbReference type="PANTHER" id="PTHR36933">
    <property type="entry name" value="SLL0788 PROTEIN"/>
    <property type="match status" value="1"/>
</dbReference>
<evidence type="ECO:0000313" key="4">
    <source>
        <dbReference type="Proteomes" id="UP001501578"/>
    </source>
</evidence>
<keyword evidence="4" id="KW-1185">Reference proteome</keyword>
<dbReference type="RefSeq" id="WP_343954340.1">
    <property type="nucleotide sequence ID" value="NZ_BAAAHQ010000045.1"/>
</dbReference>
<sequence>MKRLTVLGLALLLTAACAPAGGSSAPEPVNSEDVMFLQMMIPHHRQGIEIVKQARDKGKDQQLKTFAAAIETTQTDEVKTMMGWLRSWGQPMTAPSDAHAAHGGLPETDREQIARLTRSKNFERDFLQLLIAHQDDAVQLAGLEALNGDNPTVKGWAEKVKQSRKAQIEQMKGMLPPAP</sequence>
<dbReference type="Proteomes" id="UP001501578">
    <property type="component" value="Unassembled WGS sequence"/>
</dbReference>
<protein>
    <submittedName>
        <fullName evidence="3">DUF305 domain-containing protein</fullName>
    </submittedName>
</protein>
<evidence type="ECO:0000259" key="2">
    <source>
        <dbReference type="Pfam" id="PF03713"/>
    </source>
</evidence>
<evidence type="ECO:0000313" key="3">
    <source>
        <dbReference type="EMBL" id="GAA0949560.1"/>
    </source>
</evidence>
<proteinExistence type="predicted"/>
<keyword evidence="1" id="KW-0732">Signal</keyword>
<dbReference type="InterPro" id="IPR012347">
    <property type="entry name" value="Ferritin-like"/>
</dbReference>
<comment type="caution">
    <text evidence="3">The sequence shown here is derived from an EMBL/GenBank/DDBJ whole genome shotgun (WGS) entry which is preliminary data.</text>
</comment>